<reference evidence="3 4" key="1">
    <citation type="journal article" date="2018" name="Plant J.">
        <title>Genome sequences of Chlorella sorokiniana UTEX 1602 and Micractinium conductrix SAG 241.80: implications to maltose excretion by a green alga.</title>
        <authorList>
            <person name="Arriola M.B."/>
            <person name="Velmurugan N."/>
            <person name="Zhang Y."/>
            <person name="Plunkett M.H."/>
            <person name="Hondzo H."/>
            <person name="Barney B.M."/>
        </authorList>
    </citation>
    <scope>NUCLEOTIDE SEQUENCE [LARGE SCALE GENOMIC DNA]</scope>
    <source>
        <strain evidence="3 4">SAG 241.80</strain>
    </source>
</reference>
<dbReference type="SUPFAM" id="SSF57184">
    <property type="entry name" value="Growth factor receptor domain"/>
    <property type="match status" value="2"/>
</dbReference>
<sequence>MQAAHWAAATPGLPLAAQSELDELQQQQQRAAHDRWERARVDDQLALEQRRQQRRQQWLLQRAREQREFEEQEVAEVARWEQHRRVQQALWERWQRSCRQDAEVAAQAQGLLKRKRAPLDDCAADGVADAACSAGDVSQAMTAWILPEESACSGLRHAAMPSSTTTTTTHLSEEDGWGCQLAHPAELSTLSEAGLWPAARNGSPTLADKARPQPRAGSARRVNHDQLRAEQEQWVAAAAQLLAQAGTPQPPAKASADIWVTEKTKKPTTRAALCQEYNAISAQCETCPAGTKRALADLPEACLACLPGTYSTAGASSCTPCPRDQVSPQYGLPEQDVNTKCIVCPTGTVAKTDAGAVGQTSSTYCDPCPAGTISMKVGTNTWKTCELCDSGYYRTGESSSVNNVCSKVPAGYREKAGSSRTVIEPCPKGQVSSWDGSTRTPPTGTACKPCTGDNTYAPRGGMTVCRACPAGTYPTDSDATAGNDRCTSCSTVSPISYRPAASSSATCLSCTAGKEVAGTGSSACIACDAGFYNPSFDDGVLVTDVNKIAKWGACKPCPINRYTTASGALTCLTCPAGEGTKGTGSTACIDCPQGTYSSKAEMPCMPTPKGTFTDTTGSTMYQLCPEGHFSNEVGADSCEPCGPGEFSPTQGATSCKTCAAGTFSKAQASKCTPCMAGYTSTSGSSVCSPCKAGTYAPTAGNNACSLCPKGFQCPTLAIKTPQPCPRGYFSNKVGNRLCTPCRSNTYTDTTGKTSCQACPPGTSTRGLSGQSICQELRPSWLRRVPWKGQAFQGSIVHHEETARLKALEVAVDSVVKQIEKSMDEAPTEGDDTTTYKFDDKGELRVFGNNFKGDPTEPKEWVSTGYAASGRHRSQRSLRSEYERLQRFQTVVKKVVEKAEAEAK</sequence>
<dbReference type="SMART" id="SM01411">
    <property type="entry name" value="Ephrin_rec_like"/>
    <property type="match status" value="8"/>
</dbReference>
<evidence type="ECO:0000313" key="3">
    <source>
        <dbReference type="EMBL" id="PSC68423.1"/>
    </source>
</evidence>
<feature type="domain" description="Tyrosine-protein kinase ephrin type A/B receptor-like" evidence="2">
    <location>
        <begin position="727"/>
        <end position="767"/>
    </location>
</feature>
<organism evidence="3 4">
    <name type="scientific">Micractinium conductrix</name>
    <dbReference type="NCBI Taxonomy" id="554055"/>
    <lineage>
        <taxon>Eukaryota</taxon>
        <taxon>Viridiplantae</taxon>
        <taxon>Chlorophyta</taxon>
        <taxon>core chlorophytes</taxon>
        <taxon>Trebouxiophyceae</taxon>
        <taxon>Chlorellales</taxon>
        <taxon>Chlorellaceae</taxon>
        <taxon>Chlorella clade</taxon>
        <taxon>Micractinium</taxon>
    </lineage>
</organism>
<dbReference type="STRING" id="554055.A0A2P6V2W0"/>
<dbReference type="Pfam" id="PF07699">
    <property type="entry name" value="Ephrin_rec_like"/>
    <property type="match status" value="3"/>
</dbReference>
<dbReference type="PANTHER" id="PTHR46967:SF2">
    <property type="entry name" value="SUSHI, VON WILLEBRAND FACTOR TYPE A, EGF AND PENTRAXIN DOMAIN-CONTAINING PROTEIN 1-LIKE"/>
    <property type="match status" value="1"/>
</dbReference>
<name>A0A2P6V2W0_9CHLO</name>
<accession>A0A2P6V2W0</accession>
<feature type="region of interest" description="Disordered" evidence="1">
    <location>
        <begin position="1"/>
        <end position="37"/>
    </location>
</feature>
<dbReference type="PANTHER" id="PTHR46967">
    <property type="entry name" value="INSULIN-LIKE GROWTH FACTOR BINDING PROTEIN,N-TERMINAL"/>
    <property type="match status" value="1"/>
</dbReference>
<dbReference type="Gene3D" id="2.10.50.10">
    <property type="entry name" value="Tumor Necrosis Factor Receptor, subunit A, domain 2"/>
    <property type="match status" value="4"/>
</dbReference>
<proteinExistence type="predicted"/>
<dbReference type="InterPro" id="IPR009030">
    <property type="entry name" value="Growth_fac_rcpt_cys_sf"/>
</dbReference>
<feature type="region of interest" description="Disordered" evidence="1">
    <location>
        <begin position="200"/>
        <end position="220"/>
    </location>
</feature>
<keyword evidence="4" id="KW-1185">Reference proteome</keyword>
<dbReference type="InterPro" id="IPR011641">
    <property type="entry name" value="Tyr-kin_ephrin_A/B_rcpt-like"/>
</dbReference>
<dbReference type="EMBL" id="LHPF02000037">
    <property type="protein sequence ID" value="PSC68423.1"/>
    <property type="molecule type" value="Genomic_DNA"/>
</dbReference>
<evidence type="ECO:0000259" key="2">
    <source>
        <dbReference type="Pfam" id="PF07699"/>
    </source>
</evidence>
<dbReference type="AlphaFoldDB" id="A0A2P6V2W0"/>
<comment type="caution">
    <text evidence="3">The sequence shown here is derived from an EMBL/GenBank/DDBJ whole genome shotgun (WGS) entry which is preliminary data.</text>
</comment>
<feature type="domain" description="Tyrosine-protein kinase ephrin type A/B receptor-like" evidence="2">
    <location>
        <begin position="677"/>
        <end position="712"/>
    </location>
</feature>
<feature type="domain" description="Tyrosine-protein kinase ephrin type A/B receptor-like" evidence="2">
    <location>
        <begin position="553"/>
        <end position="591"/>
    </location>
</feature>
<protein>
    <submittedName>
        <fullName evidence="3">Serine threonine</fullName>
    </submittedName>
</protein>
<evidence type="ECO:0000256" key="1">
    <source>
        <dbReference type="SAM" id="MobiDB-lite"/>
    </source>
</evidence>
<dbReference type="OrthoDB" id="527488at2759"/>
<dbReference type="Proteomes" id="UP000239649">
    <property type="component" value="Unassembled WGS sequence"/>
</dbReference>
<gene>
    <name evidence="3" type="ORF">C2E20_7936</name>
</gene>
<evidence type="ECO:0000313" key="4">
    <source>
        <dbReference type="Proteomes" id="UP000239649"/>
    </source>
</evidence>